<dbReference type="PANTHER" id="PTHR13720:SF13">
    <property type="entry name" value="CILIA- AND FLAGELLA-ASSOCIATED PROTEIN 251"/>
    <property type="match status" value="1"/>
</dbReference>
<protein>
    <recommendedName>
        <fullName evidence="5">Cilia- and flagella-associated protein 251</fullName>
    </recommendedName>
</protein>
<dbReference type="InterPro" id="IPR001680">
    <property type="entry name" value="WD40_rpt"/>
</dbReference>
<dbReference type="SUPFAM" id="SSF47473">
    <property type="entry name" value="EF-hand"/>
    <property type="match status" value="1"/>
</dbReference>
<dbReference type="SMART" id="SM00320">
    <property type="entry name" value="WD40"/>
    <property type="match status" value="8"/>
</dbReference>
<keyword evidence="4" id="KW-0966">Cell projection</keyword>
<evidence type="ECO:0000256" key="3">
    <source>
        <dbReference type="ARBA" id="ARBA00022737"/>
    </source>
</evidence>
<sequence>MEESCGGGNALSMSWSFGFNKDIVNGVHNLSDDNVHAIFYTAGHTGVIYDYANRTQKLLQGHCNPISCCAVSEDKRWIVTADRGQDSMLVVWDATTANPIKTIFNPHLDGVQCVDISPDAMFIVTLSVGRAKNDKSEQAQEIKLWEWTVAREEALYSAAVATEDVQTCVRFNTYDIRELVTNGPQRVIFWNWAHHQLQFYSPPLSQKDFKQTIGAFTQSLFVPDSSQAITATEDGDLILWDTAQVQTATTSSHADKKAVKIVRMTGHETTPIAINFLTDMDGYLVMGCADGAVRFYDFDFRLVAWFEDLCAGPVQSVSFANVDMSPEVDDDSFRVPEFIVATSHAFILGITPSTHEEYDVEKRRGTLLMQGINDDIHGLAAHPTASQIAVSCYSGAVQVWDYVAKRLVMMRTFDKLRPQCLTYNPTGKQVLVGFTNGTVKIVDAVSLDDVATFRPAKSPVVEVKIAQDSSFIAAIDSDNYLYLWRSKAMEGAMDDAVDTDTWAYIGRCKSHAKAITGFEFGMSPDQQPLLVTVGEDKMLVDYSLSRSSVVDGIVLNAPPHRIEQSATPTTCFWHPDMSGVHEDLIVVANDEYKLKQWNANNKTCRKTSLCPTYGGPLNRIVPVPSTEKAAARYCAYSTHDKVVGLIKLPLDGNPNKSMGLIAHAGKISNVAVSSDGKFLLTAGGADMIVNMWDISPHALDELEAQGGLGVEPYLSLLEGGGDGAFYNEIVDYFYFAQLRTQGEASTAARRITHEIPISEIPQVMRGLGFYPTQLEIQMMCSEVKYSQFTETTKTVDVVTLSEFIKLYVNHRPVFGIGKDHIDHAFNVLSGYKGTSLSWTDLKTKLMTMGEPMAAEELESCLQALLGDESDVLETKTAFSSLEFADKVLGFEDYDAYATEAV</sequence>
<dbReference type="Proteomes" id="UP000481153">
    <property type="component" value="Unassembled WGS sequence"/>
</dbReference>
<dbReference type="SUPFAM" id="SSF50998">
    <property type="entry name" value="Quinoprotein alcohol dehydrogenase-like"/>
    <property type="match status" value="1"/>
</dbReference>
<dbReference type="PROSITE" id="PS00678">
    <property type="entry name" value="WD_REPEATS_1"/>
    <property type="match status" value="1"/>
</dbReference>
<dbReference type="Pfam" id="PF00400">
    <property type="entry name" value="WD40"/>
    <property type="match status" value="2"/>
</dbReference>
<dbReference type="PROSITE" id="PS50082">
    <property type="entry name" value="WD_REPEATS_2"/>
    <property type="match status" value="1"/>
</dbReference>
<comment type="caution">
    <text evidence="7">The sequence shown here is derived from an EMBL/GenBank/DDBJ whole genome shotgun (WGS) entry which is preliminary data.</text>
</comment>
<evidence type="ECO:0000256" key="6">
    <source>
        <dbReference type="PROSITE-ProRule" id="PRU00221"/>
    </source>
</evidence>
<dbReference type="GO" id="GO:0031514">
    <property type="term" value="C:motile cilium"/>
    <property type="evidence" value="ECO:0007669"/>
    <property type="project" value="TreeGrafter"/>
</dbReference>
<dbReference type="SUPFAM" id="SSF50978">
    <property type="entry name" value="WD40 repeat-like"/>
    <property type="match status" value="1"/>
</dbReference>
<evidence type="ECO:0000256" key="1">
    <source>
        <dbReference type="ARBA" id="ARBA00004138"/>
    </source>
</evidence>
<dbReference type="Gene3D" id="2.130.10.10">
    <property type="entry name" value="YVTN repeat-like/Quinoprotein amine dehydrogenase"/>
    <property type="match status" value="2"/>
</dbReference>
<dbReference type="EMBL" id="VJMJ01000034">
    <property type="protein sequence ID" value="KAF0741847.1"/>
    <property type="molecule type" value="Genomic_DNA"/>
</dbReference>
<evidence type="ECO:0000256" key="4">
    <source>
        <dbReference type="ARBA" id="ARBA00023273"/>
    </source>
</evidence>
<dbReference type="InterPro" id="IPR036322">
    <property type="entry name" value="WD40_repeat_dom_sf"/>
</dbReference>
<accession>A0A6G0XN73</accession>
<evidence type="ECO:0000256" key="5">
    <source>
        <dbReference type="ARBA" id="ARBA00040994"/>
    </source>
</evidence>
<dbReference type="InterPro" id="IPR011047">
    <property type="entry name" value="Quinoprotein_ADH-like_sf"/>
</dbReference>
<dbReference type="InterPro" id="IPR011992">
    <property type="entry name" value="EF-hand-dom_pair"/>
</dbReference>
<evidence type="ECO:0000256" key="2">
    <source>
        <dbReference type="ARBA" id="ARBA00022574"/>
    </source>
</evidence>
<feature type="repeat" description="WD" evidence="6">
    <location>
        <begin position="660"/>
        <end position="695"/>
    </location>
</feature>
<dbReference type="PANTHER" id="PTHR13720">
    <property type="entry name" value="WD-40 REPEAT PROTEIN"/>
    <property type="match status" value="1"/>
</dbReference>
<keyword evidence="3" id="KW-0677">Repeat</keyword>
<proteinExistence type="predicted"/>
<dbReference type="AlphaFoldDB" id="A0A6G0XN73"/>
<name>A0A6G0XN73_9STRA</name>
<gene>
    <name evidence="7" type="ORF">Ae201684_003039</name>
</gene>
<dbReference type="InterPro" id="IPR019775">
    <property type="entry name" value="WD40_repeat_CS"/>
</dbReference>
<dbReference type="InterPro" id="IPR015943">
    <property type="entry name" value="WD40/YVTN_repeat-like_dom_sf"/>
</dbReference>
<keyword evidence="8" id="KW-1185">Reference proteome</keyword>
<evidence type="ECO:0000313" key="8">
    <source>
        <dbReference type="Proteomes" id="UP000481153"/>
    </source>
</evidence>
<evidence type="ECO:0000313" key="7">
    <source>
        <dbReference type="EMBL" id="KAF0741847.1"/>
    </source>
</evidence>
<reference evidence="7 8" key="1">
    <citation type="submission" date="2019-07" db="EMBL/GenBank/DDBJ databases">
        <title>Genomics analysis of Aphanomyces spp. identifies a new class of oomycete effector associated with host adaptation.</title>
        <authorList>
            <person name="Gaulin E."/>
        </authorList>
    </citation>
    <scope>NUCLEOTIDE SEQUENCE [LARGE SCALE GENOMIC DNA]</scope>
    <source>
        <strain evidence="7 8">ATCC 201684</strain>
    </source>
</reference>
<dbReference type="VEuPathDB" id="FungiDB:AeMF1_005476"/>
<dbReference type="Gene3D" id="1.10.238.10">
    <property type="entry name" value="EF-hand"/>
    <property type="match status" value="1"/>
</dbReference>
<comment type="subcellular location">
    <subcellularLocation>
        <location evidence="1">Cell projection</location>
        <location evidence="1">Cilium</location>
    </subcellularLocation>
</comment>
<keyword evidence="2 6" id="KW-0853">WD repeat</keyword>
<organism evidence="7 8">
    <name type="scientific">Aphanomyces euteiches</name>
    <dbReference type="NCBI Taxonomy" id="100861"/>
    <lineage>
        <taxon>Eukaryota</taxon>
        <taxon>Sar</taxon>
        <taxon>Stramenopiles</taxon>
        <taxon>Oomycota</taxon>
        <taxon>Saprolegniomycetes</taxon>
        <taxon>Saprolegniales</taxon>
        <taxon>Verrucalvaceae</taxon>
        <taxon>Aphanomyces</taxon>
    </lineage>
</organism>
<dbReference type="InterPro" id="IPR050630">
    <property type="entry name" value="WD_repeat_EMAP"/>
</dbReference>